<dbReference type="Pfam" id="PF02518">
    <property type="entry name" value="HATPase_c"/>
    <property type="match status" value="1"/>
</dbReference>
<proteinExistence type="predicted"/>
<reference evidence="8 9" key="1">
    <citation type="submission" date="2017-02" db="EMBL/GenBank/DDBJ databases">
        <title>Genomic diversity within the haloalkaliphilic genus Thioalkalivibrio.</title>
        <authorList>
            <person name="Ahn A.-C."/>
            <person name="Meier-Kolthoff J."/>
            <person name="Overmars L."/>
            <person name="Richter M."/>
            <person name="Woyke T."/>
            <person name="Sorokin D.Y."/>
            <person name="Muyzer G."/>
        </authorList>
    </citation>
    <scope>NUCLEOTIDE SEQUENCE [LARGE SCALE GENOMIC DNA]</scope>
    <source>
        <strain evidence="8 9">ALJD</strain>
    </source>
</reference>
<dbReference type="Pfam" id="PF07730">
    <property type="entry name" value="HisKA_3"/>
    <property type="match status" value="1"/>
</dbReference>
<dbReference type="InterPro" id="IPR003594">
    <property type="entry name" value="HATPase_dom"/>
</dbReference>
<feature type="transmembrane region" description="Helical" evidence="4">
    <location>
        <begin position="28"/>
        <end position="49"/>
    </location>
</feature>
<accession>A0A1V3NRD0</accession>
<dbReference type="CDD" id="cd16917">
    <property type="entry name" value="HATPase_UhpB-NarQ-NarX-like"/>
    <property type="match status" value="1"/>
</dbReference>
<feature type="domain" description="PAC" evidence="7">
    <location>
        <begin position="335"/>
        <end position="387"/>
    </location>
</feature>
<keyword evidence="2" id="KW-0418">Kinase</keyword>
<dbReference type="PROSITE" id="PS50113">
    <property type="entry name" value="PAC"/>
    <property type="match status" value="3"/>
</dbReference>
<dbReference type="InterPro" id="IPR005467">
    <property type="entry name" value="His_kinase_dom"/>
</dbReference>
<dbReference type="InterPro" id="IPR011712">
    <property type="entry name" value="Sig_transdc_His_kin_sub3_dim/P"/>
</dbReference>
<keyword evidence="4" id="KW-0812">Transmembrane</keyword>
<dbReference type="GO" id="GO:0046983">
    <property type="term" value="F:protein dimerization activity"/>
    <property type="evidence" value="ECO:0007669"/>
    <property type="project" value="InterPro"/>
</dbReference>
<dbReference type="Pfam" id="PF08447">
    <property type="entry name" value="PAS_3"/>
    <property type="match status" value="1"/>
</dbReference>
<dbReference type="STRING" id="108003.B1C78_03595"/>
<dbReference type="PANTHER" id="PTHR24421">
    <property type="entry name" value="NITRATE/NITRITE SENSOR PROTEIN NARX-RELATED"/>
    <property type="match status" value="1"/>
</dbReference>
<dbReference type="InterPro" id="IPR036890">
    <property type="entry name" value="HATPase_C_sf"/>
</dbReference>
<dbReference type="Gene3D" id="3.30.450.20">
    <property type="entry name" value="PAS domain"/>
    <property type="match status" value="3"/>
</dbReference>
<dbReference type="NCBIfam" id="TIGR00229">
    <property type="entry name" value="sensory_box"/>
    <property type="match status" value="3"/>
</dbReference>
<dbReference type="GO" id="GO:0000155">
    <property type="term" value="F:phosphorelay sensor kinase activity"/>
    <property type="evidence" value="ECO:0007669"/>
    <property type="project" value="InterPro"/>
</dbReference>
<keyword evidence="4" id="KW-1133">Transmembrane helix</keyword>
<comment type="caution">
    <text evidence="8">The sequence shown here is derived from an EMBL/GenBank/DDBJ whole genome shotgun (WGS) entry which is preliminary data.</text>
</comment>
<dbReference type="SMART" id="SM00086">
    <property type="entry name" value="PAC"/>
    <property type="match status" value="3"/>
</dbReference>
<dbReference type="Proteomes" id="UP000189462">
    <property type="component" value="Unassembled WGS sequence"/>
</dbReference>
<protein>
    <recommendedName>
        <fullName evidence="10">Histidine kinase</fullName>
    </recommendedName>
</protein>
<feature type="domain" description="PAS" evidence="6">
    <location>
        <begin position="262"/>
        <end position="332"/>
    </location>
</feature>
<dbReference type="PROSITE" id="PS50112">
    <property type="entry name" value="PAS"/>
    <property type="match status" value="3"/>
</dbReference>
<dbReference type="InterPro" id="IPR000700">
    <property type="entry name" value="PAS-assoc_C"/>
</dbReference>
<dbReference type="SMART" id="SM00387">
    <property type="entry name" value="HATPase_c"/>
    <property type="match status" value="1"/>
</dbReference>
<dbReference type="SUPFAM" id="SSF55874">
    <property type="entry name" value="ATPase domain of HSP90 chaperone/DNA topoisomerase II/histidine kinase"/>
    <property type="match status" value="1"/>
</dbReference>
<dbReference type="PROSITE" id="PS50109">
    <property type="entry name" value="HIS_KIN"/>
    <property type="match status" value="1"/>
</dbReference>
<dbReference type="InterPro" id="IPR001610">
    <property type="entry name" value="PAC"/>
</dbReference>
<dbReference type="FunFam" id="3.30.450.20:FF:000099">
    <property type="entry name" value="Sensory box sensor histidine kinase"/>
    <property type="match status" value="1"/>
</dbReference>
<evidence type="ECO:0000259" key="7">
    <source>
        <dbReference type="PROSITE" id="PS50113"/>
    </source>
</evidence>
<evidence type="ECO:0000259" key="5">
    <source>
        <dbReference type="PROSITE" id="PS50109"/>
    </source>
</evidence>
<feature type="domain" description="PAC" evidence="7">
    <location>
        <begin position="493"/>
        <end position="545"/>
    </location>
</feature>
<name>A0A1V3NRD0_9GAMM</name>
<feature type="domain" description="PAS" evidence="6">
    <location>
        <begin position="413"/>
        <end position="449"/>
    </location>
</feature>
<feature type="transmembrane region" description="Helical" evidence="4">
    <location>
        <begin position="80"/>
        <end position="97"/>
    </location>
</feature>
<evidence type="ECO:0000313" key="8">
    <source>
        <dbReference type="EMBL" id="OOG27564.1"/>
    </source>
</evidence>
<dbReference type="Gene3D" id="3.30.565.10">
    <property type="entry name" value="Histidine kinase-like ATPase, C-terminal domain"/>
    <property type="match status" value="1"/>
</dbReference>
<organism evidence="8 9">
    <name type="scientific">Thioalkalivibrio denitrificans</name>
    <dbReference type="NCBI Taxonomy" id="108003"/>
    <lineage>
        <taxon>Bacteria</taxon>
        <taxon>Pseudomonadati</taxon>
        <taxon>Pseudomonadota</taxon>
        <taxon>Gammaproteobacteria</taxon>
        <taxon>Chromatiales</taxon>
        <taxon>Ectothiorhodospiraceae</taxon>
        <taxon>Thioalkalivibrio</taxon>
    </lineage>
</organism>
<evidence type="ECO:0000259" key="6">
    <source>
        <dbReference type="PROSITE" id="PS50112"/>
    </source>
</evidence>
<dbReference type="SMART" id="SM00091">
    <property type="entry name" value="PAS"/>
    <property type="match status" value="3"/>
</dbReference>
<dbReference type="Pfam" id="PF08448">
    <property type="entry name" value="PAS_4"/>
    <property type="match status" value="1"/>
</dbReference>
<dbReference type="InterPro" id="IPR000014">
    <property type="entry name" value="PAS"/>
</dbReference>
<evidence type="ECO:0000256" key="2">
    <source>
        <dbReference type="ARBA" id="ARBA00022777"/>
    </source>
</evidence>
<dbReference type="PANTHER" id="PTHR24421:SF58">
    <property type="entry name" value="SIGNAL TRANSDUCTION HISTIDINE-PROTEIN KINASE_PHOSPHATASE UHPB"/>
    <property type="match status" value="1"/>
</dbReference>
<dbReference type="InterPro" id="IPR050482">
    <property type="entry name" value="Sensor_HK_TwoCompSys"/>
</dbReference>
<dbReference type="InterPro" id="IPR013655">
    <property type="entry name" value="PAS_fold_3"/>
</dbReference>
<evidence type="ECO:0000256" key="3">
    <source>
        <dbReference type="ARBA" id="ARBA00023012"/>
    </source>
</evidence>
<dbReference type="Pfam" id="PF13426">
    <property type="entry name" value="PAS_9"/>
    <property type="match status" value="1"/>
</dbReference>
<dbReference type="OrthoDB" id="9811306at2"/>
<dbReference type="SUPFAM" id="SSF55785">
    <property type="entry name" value="PYP-like sensor domain (PAS domain)"/>
    <property type="match status" value="3"/>
</dbReference>
<dbReference type="InterPro" id="IPR035965">
    <property type="entry name" value="PAS-like_dom_sf"/>
</dbReference>
<feature type="domain" description="Histidine kinase" evidence="5">
    <location>
        <begin position="571"/>
        <end position="764"/>
    </location>
</feature>
<gene>
    <name evidence="8" type="ORF">B1C78_03595</name>
</gene>
<keyword evidence="1" id="KW-0808">Transferase</keyword>
<feature type="domain" description="PAS" evidence="6">
    <location>
        <begin position="139"/>
        <end position="183"/>
    </location>
</feature>
<dbReference type="InterPro" id="IPR013656">
    <property type="entry name" value="PAS_4"/>
</dbReference>
<evidence type="ECO:0008006" key="10">
    <source>
        <dbReference type="Google" id="ProtNLM"/>
    </source>
</evidence>
<feature type="domain" description="PAC" evidence="7">
    <location>
        <begin position="210"/>
        <end position="261"/>
    </location>
</feature>
<sequence>MGIYNPYSGEAGMAAYPRFQRLFVPLRTGSLPTVMTVLIMMMAAVIFLLDLAVPLGSGIPFLYILPVFLSLTLRSQWHTFLTGLGCGALTLLGFWFSEPGEPLLQDLAFTNRALSLVGIWGLVLLDSSRRGAMQALRTTQEELVDFLENAPVGIQLMDSQGRILRANPALLTKLGYSRPAFEGHRITEFCAVPDQGHRLLEMLERGEPVKNLEMEFVHNDGTIRYLLVTANGHHKNGRLVHTRCFLRNVTQQKLAENALRESESRFRMLANSAPAMIWMCDAQGQCTYFNDQWCNFTGRGYEEHLGDGWQKSVHPKDRPRCLAAFHQALRARRPLSVEYRLHRWDGTYRWIHDDATPRTDSDGTFLGFIGSCTDITDAKEAEQILRRSHETLEALVRRRTEELELSNDDLRAAELTLRGLLDNLPIAVFTTDTRGRIETFNKHAAALWGRHPTVDEPADTFFELHGMYHTDGSRMAFHETPMAQALRTNRPLYNQELVVERPDGSRRVVVVNVIPRQDAEARLVGAIHCLTDITERKWAEQEITAYSEALRTLSHRLSSTQETERRRLHGELHDKVGQNLTAMGINLDILRARMPEDAPEDLLQRINDARGMVEDTTGRITDLMTELLPPMLEDLGLASALRSYVGQFTRRTGIAVTMRGRDPNPRLDPDIEIALFRIFTEALNNMAKHAQAGHGWVELQVRPGKVRLIIRDDGVGFDPDRSNDSTRWGMMTMRERARSIGGEFRVMSHPGEGTSVIVETRRPS</sequence>
<evidence type="ECO:0000256" key="4">
    <source>
        <dbReference type="SAM" id="Phobius"/>
    </source>
</evidence>
<evidence type="ECO:0000256" key="1">
    <source>
        <dbReference type="ARBA" id="ARBA00022679"/>
    </source>
</evidence>
<dbReference type="CDD" id="cd00130">
    <property type="entry name" value="PAS"/>
    <property type="match status" value="3"/>
</dbReference>
<dbReference type="Gene3D" id="1.20.5.1930">
    <property type="match status" value="1"/>
</dbReference>
<dbReference type="AlphaFoldDB" id="A0A1V3NRD0"/>
<dbReference type="EMBL" id="MVBK01000019">
    <property type="protein sequence ID" value="OOG27564.1"/>
    <property type="molecule type" value="Genomic_DNA"/>
</dbReference>
<feature type="transmembrane region" description="Helical" evidence="4">
    <location>
        <begin position="55"/>
        <end position="73"/>
    </location>
</feature>
<dbReference type="GO" id="GO:0016020">
    <property type="term" value="C:membrane"/>
    <property type="evidence" value="ECO:0007669"/>
    <property type="project" value="InterPro"/>
</dbReference>
<keyword evidence="9" id="KW-1185">Reference proteome</keyword>
<evidence type="ECO:0000313" key="9">
    <source>
        <dbReference type="Proteomes" id="UP000189462"/>
    </source>
</evidence>
<keyword evidence="3" id="KW-0902">Two-component regulatory system</keyword>
<keyword evidence="4" id="KW-0472">Membrane</keyword>